<evidence type="ECO:0000313" key="2">
    <source>
        <dbReference type="Proteomes" id="UP001218362"/>
    </source>
</evidence>
<dbReference type="KEGG" id="acob:P0Y56_02330"/>
<gene>
    <name evidence="1" type="ORF">P0Y56_02330</name>
</gene>
<accession>A0AAJ5X3L9</accession>
<dbReference type="Proteomes" id="UP001218362">
    <property type="component" value="Chromosome"/>
</dbReference>
<evidence type="ECO:0000313" key="1">
    <source>
        <dbReference type="EMBL" id="WEK47145.1"/>
    </source>
</evidence>
<sequence length="257" mass="27090">MGGSAAPVVSLLFEEAVRPDALAIHELAVRSSEFTVSHDPLEDDGGKGGGKDGGNAGGNWLELLANGLTFDLKGLAPGSAGPPERHSNLFDLPARFNPFRFSAVTLTPGPHLLDGAAMMPVVRSQMWLTAQLARLPGLRAIGWLPARALSGPGHFRRSIGRWLEGGAFPGIGLTALLTVPDGGMQSEGLAFFTGQELRIEPELTADGPRAARIALRLIHELVERGPVEAPESIIGPAGEALRLDPSPNGRFVRVRIA</sequence>
<dbReference type="EMBL" id="CP119316">
    <property type="protein sequence ID" value="WEK47145.1"/>
    <property type="molecule type" value="Genomic_DNA"/>
</dbReference>
<proteinExistence type="predicted"/>
<dbReference type="AlphaFoldDB" id="A0AAJ5X3L9"/>
<protein>
    <submittedName>
        <fullName evidence="1">Uncharacterized protein</fullName>
    </submittedName>
</protein>
<reference evidence="1" key="1">
    <citation type="submission" date="2023-03" db="EMBL/GenBank/DDBJ databases">
        <title>Andean soil-derived lignocellulolytic bacterial consortium as a source of novel taxa and putative plastic-active enzymes.</title>
        <authorList>
            <person name="Diaz-Garcia L."/>
            <person name="Chuvochina M."/>
            <person name="Feuerriegel G."/>
            <person name="Bunk B."/>
            <person name="Sproer C."/>
            <person name="Streit W.R."/>
            <person name="Rodriguez L.M."/>
            <person name="Overmann J."/>
            <person name="Jimenez D.J."/>
        </authorList>
    </citation>
    <scope>NUCLEOTIDE SEQUENCE</scope>
    <source>
        <strain evidence="1">MAG 26</strain>
    </source>
</reference>
<name>A0AAJ5X3L9_9SPHN</name>
<organism evidence="1 2">
    <name type="scientific">Candidatus Andeanibacterium colombiense</name>
    <dbReference type="NCBI Taxonomy" id="3121345"/>
    <lineage>
        <taxon>Bacteria</taxon>
        <taxon>Pseudomonadati</taxon>
        <taxon>Pseudomonadota</taxon>
        <taxon>Alphaproteobacteria</taxon>
        <taxon>Sphingomonadales</taxon>
        <taxon>Sphingomonadaceae</taxon>
        <taxon>Candidatus Andeanibacterium</taxon>
    </lineage>
</organism>